<dbReference type="InterPro" id="IPR053002">
    <property type="entry name" value="Metalloproteinase_M10B"/>
</dbReference>
<feature type="compositionally biased region" description="Low complexity" evidence="1">
    <location>
        <begin position="86"/>
        <end position="100"/>
    </location>
</feature>
<dbReference type="InterPro" id="IPR036404">
    <property type="entry name" value="Jacalin-like_lectin_dom_sf"/>
</dbReference>
<feature type="compositionally biased region" description="Low complexity" evidence="1">
    <location>
        <begin position="31"/>
        <end position="61"/>
    </location>
</feature>
<evidence type="ECO:0000313" key="3">
    <source>
        <dbReference type="EMBL" id="PGH18904.1"/>
    </source>
</evidence>
<accession>A0A2B7Y468</accession>
<evidence type="ECO:0000259" key="2">
    <source>
        <dbReference type="Pfam" id="PF01419"/>
    </source>
</evidence>
<name>A0A2B7Y468_POLH7</name>
<dbReference type="AlphaFoldDB" id="A0A2B7Y468"/>
<dbReference type="OrthoDB" id="74460at2759"/>
<dbReference type="SUPFAM" id="SSF51101">
    <property type="entry name" value="Mannose-binding lectins"/>
    <property type="match status" value="1"/>
</dbReference>
<reference evidence="3 4" key="1">
    <citation type="submission" date="2017-10" db="EMBL/GenBank/DDBJ databases">
        <title>Comparative genomics in systemic dimorphic fungi from Ajellomycetaceae.</title>
        <authorList>
            <person name="Munoz J.F."/>
            <person name="Mcewen J.G."/>
            <person name="Clay O.K."/>
            <person name="Cuomo C.A."/>
        </authorList>
    </citation>
    <scope>NUCLEOTIDE SEQUENCE [LARGE SCALE GENOMIC DNA]</scope>
    <source>
        <strain evidence="3 4">UAMH7299</strain>
    </source>
</reference>
<dbReference type="InterPro" id="IPR021917">
    <property type="entry name" value="Unchr_Zn-peptidase-like"/>
</dbReference>
<organism evidence="3 4">
    <name type="scientific">Polytolypa hystricis (strain UAMH7299)</name>
    <dbReference type="NCBI Taxonomy" id="1447883"/>
    <lineage>
        <taxon>Eukaryota</taxon>
        <taxon>Fungi</taxon>
        <taxon>Dikarya</taxon>
        <taxon>Ascomycota</taxon>
        <taxon>Pezizomycotina</taxon>
        <taxon>Eurotiomycetes</taxon>
        <taxon>Eurotiomycetidae</taxon>
        <taxon>Onygenales</taxon>
        <taxon>Onygenales incertae sedis</taxon>
        <taxon>Polytolypa</taxon>
    </lineage>
</organism>
<dbReference type="Proteomes" id="UP000224634">
    <property type="component" value="Unassembled WGS sequence"/>
</dbReference>
<proteinExistence type="predicted"/>
<feature type="compositionally biased region" description="Polar residues" evidence="1">
    <location>
        <begin position="62"/>
        <end position="75"/>
    </location>
</feature>
<dbReference type="Pfam" id="PF12044">
    <property type="entry name" value="Metallopep"/>
    <property type="match status" value="1"/>
</dbReference>
<keyword evidence="4" id="KW-1185">Reference proteome</keyword>
<feature type="region of interest" description="Disordered" evidence="1">
    <location>
        <begin position="1"/>
        <end position="106"/>
    </location>
</feature>
<dbReference type="PANTHER" id="PTHR21054">
    <property type="entry name" value="ZINC METALLOPROTEINASE-RELATED"/>
    <property type="match status" value="1"/>
</dbReference>
<feature type="domain" description="Jacalin-type lectin" evidence="2">
    <location>
        <begin position="655"/>
        <end position="764"/>
    </location>
</feature>
<sequence>MTFLKDFRRRSKASLQSLSLELPFQRNGDNSASKGSSTPDSSSRSSRITPPSSISAEASSSLLPVSTNSNTSSAHLSPPQRPVPITSQSTRSSAATSVSANGCPRVAAPTSPYAPKVVSISDNSWVHQKVLLIYGQIGNPNQISVDGTLSVIHNHESFSSITWPVCDSHFKALLHLTPGPNKLRLDFASSKVPNPTLHSSWISINYLPLANMPPLQLAIILGKDSDGTVDANPDNQTDLSTAISKFRMAAYLWQAFTGEQMFRNNFGRRCFRLEEEWQPGTISSRDAMLGQMRNEAKVHVIRCDKTVSELRRIAGAQQGCSAENDNELFHTAMDAVTRYFDLQPGQNRYVSALFLDTHVGTTAQVATNHSAPGSSAGDVKLAIFGSQAIRSYPSCLEEVVPAFTDCARSDAPMFPNDGQEYGSNWEVLNYGIGGHLHQVGHMLGCSHGEDGIMTPDYSLLNRTFITRETYSTRTKSPGLRPCLPTDECSWHRLDTLRFRFHPCFRLPSDVPAVSGDDIQAWPVDNGKVLITCASGIAFIEIYSGDDEVCKSFMDYVNGDSGNCGIPKQIMLTESKLRERISEPKKAKGLRLKIFSGSLSTLAIEDICQVKSKQFIVKLPNGQAGYRGMSSPRPGSAGALAEELILDCASTQTKLLTTVKIYHDAFITALEFCYEDSTSQVFGKRTGLQSAECDATDIRRGEALIGFLIKSGPSSVSGIEILTSLGRKTGVLGSAVGESSHTLIPPRGYGIAGISGSVDAHIETLSLIITR</sequence>
<comment type="caution">
    <text evidence="3">The sequence shown here is derived from an EMBL/GenBank/DDBJ whole genome shotgun (WGS) entry which is preliminary data.</text>
</comment>
<protein>
    <recommendedName>
        <fullName evidence="2">Jacalin-type lectin domain-containing protein</fullName>
    </recommendedName>
</protein>
<dbReference type="Gene3D" id="2.100.10.30">
    <property type="entry name" value="Jacalin-like lectin domain"/>
    <property type="match status" value="1"/>
</dbReference>
<dbReference type="EMBL" id="PDNA01000054">
    <property type="protein sequence ID" value="PGH18904.1"/>
    <property type="molecule type" value="Genomic_DNA"/>
</dbReference>
<dbReference type="Pfam" id="PF01419">
    <property type="entry name" value="Jacalin"/>
    <property type="match status" value="1"/>
</dbReference>
<gene>
    <name evidence="3" type="ORF">AJ80_04323</name>
</gene>
<evidence type="ECO:0000256" key="1">
    <source>
        <dbReference type="SAM" id="MobiDB-lite"/>
    </source>
</evidence>
<evidence type="ECO:0000313" key="4">
    <source>
        <dbReference type="Proteomes" id="UP000224634"/>
    </source>
</evidence>
<dbReference type="InterPro" id="IPR001229">
    <property type="entry name" value="Jacalin-like_lectin_dom"/>
</dbReference>
<dbReference type="GO" id="GO:0005737">
    <property type="term" value="C:cytoplasm"/>
    <property type="evidence" value="ECO:0007669"/>
    <property type="project" value="TreeGrafter"/>
</dbReference>
<dbReference type="PANTHER" id="PTHR21054:SF2">
    <property type="entry name" value="MIP04191P"/>
    <property type="match status" value="1"/>
</dbReference>